<keyword evidence="14" id="KW-1185">Reference proteome</keyword>
<feature type="compositionally biased region" description="Low complexity" evidence="11">
    <location>
        <begin position="287"/>
        <end position="296"/>
    </location>
</feature>
<dbReference type="FunFam" id="1.10.510.10:FF:000359">
    <property type="entry name" value="Mitogen-activated protein kinase 1, putative, expressed"/>
    <property type="match status" value="1"/>
</dbReference>
<comment type="similarity">
    <text evidence="1">Belongs to the protein kinase superfamily. STE Ser/Thr protein kinase family. MAP kinase kinase kinase subfamily.</text>
</comment>
<dbReference type="PANTHER" id="PTHR48016:SF29">
    <property type="entry name" value="MITOGEN-ACTIVATED PROTEIN KINASE KINASE KINASE 1-RELATED"/>
    <property type="match status" value="1"/>
</dbReference>
<keyword evidence="7 10" id="KW-0067">ATP-binding</keyword>
<evidence type="ECO:0000256" key="6">
    <source>
        <dbReference type="ARBA" id="ARBA00022777"/>
    </source>
</evidence>
<evidence type="ECO:0000313" key="14">
    <source>
        <dbReference type="Proteomes" id="UP000275267"/>
    </source>
</evidence>
<evidence type="ECO:0000259" key="12">
    <source>
        <dbReference type="PROSITE" id="PS50011"/>
    </source>
</evidence>
<dbReference type="GO" id="GO:0005737">
    <property type="term" value="C:cytoplasm"/>
    <property type="evidence" value="ECO:0007669"/>
    <property type="project" value="TreeGrafter"/>
</dbReference>
<dbReference type="FunFam" id="3.30.200.20:FF:000713">
    <property type="entry name" value="Mitogen-activated protein kinase 1, putative, expressed"/>
    <property type="match status" value="1"/>
</dbReference>
<evidence type="ECO:0000256" key="10">
    <source>
        <dbReference type="PROSITE-ProRule" id="PRU10141"/>
    </source>
</evidence>
<dbReference type="PROSITE" id="PS00108">
    <property type="entry name" value="PROTEIN_KINASE_ST"/>
    <property type="match status" value="1"/>
</dbReference>
<feature type="domain" description="Protein kinase" evidence="12">
    <location>
        <begin position="484"/>
        <end position="737"/>
    </location>
</feature>
<feature type="compositionally biased region" description="Polar residues" evidence="11">
    <location>
        <begin position="1"/>
        <end position="20"/>
    </location>
</feature>
<organism evidence="13 14">
    <name type="scientific">Panicum miliaceum</name>
    <name type="common">Proso millet</name>
    <name type="synonym">Broomcorn millet</name>
    <dbReference type="NCBI Taxonomy" id="4540"/>
    <lineage>
        <taxon>Eukaryota</taxon>
        <taxon>Viridiplantae</taxon>
        <taxon>Streptophyta</taxon>
        <taxon>Embryophyta</taxon>
        <taxon>Tracheophyta</taxon>
        <taxon>Spermatophyta</taxon>
        <taxon>Magnoliopsida</taxon>
        <taxon>Liliopsida</taxon>
        <taxon>Poales</taxon>
        <taxon>Poaceae</taxon>
        <taxon>PACMAD clade</taxon>
        <taxon>Panicoideae</taxon>
        <taxon>Panicodae</taxon>
        <taxon>Paniceae</taxon>
        <taxon>Panicinae</taxon>
        <taxon>Panicum</taxon>
        <taxon>Panicum sect. Panicum</taxon>
    </lineage>
</organism>
<dbReference type="PROSITE" id="PS00107">
    <property type="entry name" value="PROTEIN_KINASE_ATP"/>
    <property type="match status" value="1"/>
</dbReference>
<dbReference type="InterPro" id="IPR000719">
    <property type="entry name" value="Prot_kinase_dom"/>
</dbReference>
<dbReference type="Pfam" id="PF00069">
    <property type="entry name" value="Pkinase"/>
    <property type="match status" value="1"/>
</dbReference>
<dbReference type="EC" id="2.7.11.25" evidence="2"/>
<feature type="region of interest" description="Disordered" evidence="11">
    <location>
        <begin position="404"/>
        <end position="424"/>
    </location>
</feature>
<dbReference type="SUPFAM" id="SSF56112">
    <property type="entry name" value="Protein kinase-like (PK-like)"/>
    <property type="match status" value="1"/>
</dbReference>
<keyword evidence="4" id="KW-0808">Transferase</keyword>
<protein>
    <recommendedName>
        <fullName evidence="2">mitogen-activated protein kinase kinase kinase</fullName>
        <ecNumber evidence="2">2.7.11.25</ecNumber>
    </recommendedName>
</protein>
<evidence type="ECO:0000256" key="3">
    <source>
        <dbReference type="ARBA" id="ARBA00022527"/>
    </source>
</evidence>
<comment type="catalytic activity">
    <reaction evidence="9">
        <text>L-seryl-[protein] + ATP = O-phospho-L-seryl-[protein] + ADP + H(+)</text>
        <dbReference type="Rhea" id="RHEA:17989"/>
        <dbReference type="Rhea" id="RHEA-COMP:9863"/>
        <dbReference type="Rhea" id="RHEA-COMP:11604"/>
        <dbReference type="ChEBI" id="CHEBI:15378"/>
        <dbReference type="ChEBI" id="CHEBI:29999"/>
        <dbReference type="ChEBI" id="CHEBI:30616"/>
        <dbReference type="ChEBI" id="CHEBI:83421"/>
        <dbReference type="ChEBI" id="CHEBI:456216"/>
        <dbReference type="EC" id="2.7.11.25"/>
    </reaction>
</comment>
<dbReference type="Gene3D" id="1.10.510.10">
    <property type="entry name" value="Transferase(Phosphotransferase) domain 1"/>
    <property type="match status" value="1"/>
</dbReference>
<evidence type="ECO:0000256" key="7">
    <source>
        <dbReference type="ARBA" id="ARBA00022840"/>
    </source>
</evidence>
<dbReference type="EMBL" id="PQIB02000001">
    <property type="protein sequence ID" value="RLN42320.1"/>
    <property type="molecule type" value="Genomic_DNA"/>
</dbReference>
<evidence type="ECO:0000256" key="2">
    <source>
        <dbReference type="ARBA" id="ARBA00012406"/>
    </source>
</evidence>
<keyword evidence="3" id="KW-0723">Serine/threonine-protein kinase</keyword>
<sequence>MSDELSSSATRLTGKQQNLVRASGHVPVRRRLLVLRSPLASAHTSAPVAAPLPPPRAPAGARPKEPRRHRHREGQGVRARNASQPSPITTARCGPELPARGCRVAPLTRPPGRSGVKMRVNAEGNSIPPPKNPKAPRAARLTNQKKSPPPRRPPRPRLPCLRSRIPKRSSRFQRALPSAPRVLPPHELRPPPMGPPLAAQDPSPSPSGGSGSGSSRRRLRRLDRRNASKNIGYDATNFCQFPPFRIGGSGDGGGDVQLLCQSLGLSGPDDFAIPLADWEAHKAVRSLASASTSPSSARHKPEPPARDSPLRHEGAEEPTRPADADHELPAKEPAARDAPIEALERPARLDPLESTRPDVKRAVGEGGIKGLRPPPVLKPPPSMALPAVCGAGSTWDILRSFAPDEKEHAPASRSGRSFAHQDAEDEDAAVVLTLEDLRLGESSEGFTGTSSLSTTNDDETSSTTTETMFYISPNGRFRKKIRSWNRGVLLGSGSFGTVYEGISDEGGFFAVKEVSLYDQGSNVKQCIFQLEQEIALLSQFEHENIVQYYGTDKEDSKLYIFLELVTQGSLASLYQKYRLRDTHVSAYTRQILNGLTYLHERNIVHRDIKCANILVHANGSVKLADFGLAKEITKFSAIKSCKGTVYWMAPEVVNPKKTYGPAADIWSLGCTVLEMLTQKIPYPDLEWTQALYRIGKGEAPAIPSGLSKDARDFISQCVKPNPEDRPSASKLLDHPFVNKSIRSISVTANHAELAEREGGLPGASIVNAQQHPRQPVMFPLVDSLTYV</sequence>
<evidence type="ECO:0000256" key="9">
    <source>
        <dbReference type="ARBA" id="ARBA00048329"/>
    </source>
</evidence>
<dbReference type="PROSITE" id="PS50011">
    <property type="entry name" value="PROTEIN_KINASE_DOM"/>
    <property type="match status" value="1"/>
</dbReference>
<dbReference type="AlphaFoldDB" id="A0A3L6TQ34"/>
<reference evidence="14" key="1">
    <citation type="journal article" date="2019" name="Nat. Commun.">
        <title>The genome of broomcorn millet.</title>
        <authorList>
            <person name="Zou C."/>
            <person name="Miki D."/>
            <person name="Li D."/>
            <person name="Tang Q."/>
            <person name="Xiao L."/>
            <person name="Rajput S."/>
            <person name="Deng P."/>
            <person name="Jia W."/>
            <person name="Huang R."/>
            <person name="Zhang M."/>
            <person name="Sun Y."/>
            <person name="Hu J."/>
            <person name="Fu X."/>
            <person name="Schnable P.S."/>
            <person name="Li F."/>
            <person name="Zhang H."/>
            <person name="Feng B."/>
            <person name="Zhu X."/>
            <person name="Liu R."/>
            <person name="Schnable J.C."/>
            <person name="Zhu J.-K."/>
            <person name="Zhang H."/>
        </authorList>
    </citation>
    <scope>NUCLEOTIDE SEQUENCE [LARGE SCALE GENOMIC DNA]</scope>
</reference>
<dbReference type="InterPro" id="IPR050538">
    <property type="entry name" value="MAP_kinase_kinase_kinase"/>
</dbReference>
<dbReference type="InterPro" id="IPR008271">
    <property type="entry name" value="Ser/Thr_kinase_AS"/>
</dbReference>
<feature type="binding site" evidence="10">
    <location>
        <position position="512"/>
    </location>
    <ligand>
        <name>ATP</name>
        <dbReference type="ChEBI" id="CHEBI:30616"/>
    </ligand>
</feature>
<accession>A0A3L6TQ34</accession>
<evidence type="ECO:0000313" key="13">
    <source>
        <dbReference type="EMBL" id="RLN42320.1"/>
    </source>
</evidence>
<feature type="compositionally biased region" description="Basic and acidic residues" evidence="11">
    <location>
        <begin position="299"/>
        <end position="363"/>
    </location>
</feature>
<feature type="region of interest" description="Disordered" evidence="11">
    <location>
        <begin position="442"/>
        <end position="464"/>
    </location>
</feature>
<dbReference type="InterPro" id="IPR011009">
    <property type="entry name" value="Kinase-like_dom_sf"/>
</dbReference>
<name>A0A3L6TQ34_PANMI</name>
<dbReference type="GO" id="GO:1902065">
    <property type="term" value="P:response to L-glutamate"/>
    <property type="evidence" value="ECO:0007669"/>
    <property type="project" value="UniProtKB-ARBA"/>
</dbReference>
<proteinExistence type="inferred from homology"/>
<comment type="caution">
    <text evidence="13">The sequence shown here is derived from an EMBL/GenBank/DDBJ whole genome shotgun (WGS) entry which is preliminary data.</text>
</comment>
<feature type="region of interest" description="Disordered" evidence="11">
    <location>
        <begin position="287"/>
        <end position="379"/>
    </location>
</feature>
<dbReference type="GO" id="GO:0004709">
    <property type="term" value="F:MAP kinase kinase kinase activity"/>
    <property type="evidence" value="ECO:0007669"/>
    <property type="project" value="UniProtKB-EC"/>
</dbReference>
<evidence type="ECO:0000256" key="5">
    <source>
        <dbReference type="ARBA" id="ARBA00022741"/>
    </source>
</evidence>
<dbReference type="GO" id="GO:0005524">
    <property type="term" value="F:ATP binding"/>
    <property type="evidence" value="ECO:0007669"/>
    <property type="project" value="UniProtKB-UniRule"/>
</dbReference>
<dbReference type="STRING" id="4540.A0A3L6TQ34"/>
<dbReference type="PANTHER" id="PTHR48016">
    <property type="entry name" value="MAP KINASE KINASE KINASE SSK2-RELATED-RELATED"/>
    <property type="match status" value="1"/>
</dbReference>
<evidence type="ECO:0000256" key="4">
    <source>
        <dbReference type="ARBA" id="ARBA00022679"/>
    </source>
</evidence>
<evidence type="ECO:0000256" key="1">
    <source>
        <dbReference type="ARBA" id="ARBA00006529"/>
    </source>
</evidence>
<feature type="region of interest" description="Disordered" evidence="11">
    <location>
        <begin position="1"/>
        <end position="228"/>
    </location>
</feature>
<keyword evidence="6" id="KW-0418">Kinase</keyword>
<dbReference type="Proteomes" id="UP000275267">
    <property type="component" value="Unassembled WGS sequence"/>
</dbReference>
<dbReference type="InterPro" id="IPR017441">
    <property type="entry name" value="Protein_kinase_ATP_BS"/>
</dbReference>
<evidence type="ECO:0000256" key="11">
    <source>
        <dbReference type="SAM" id="MobiDB-lite"/>
    </source>
</evidence>
<comment type="catalytic activity">
    <reaction evidence="8">
        <text>L-threonyl-[protein] + ATP = O-phospho-L-threonyl-[protein] + ADP + H(+)</text>
        <dbReference type="Rhea" id="RHEA:46608"/>
        <dbReference type="Rhea" id="RHEA-COMP:11060"/>
        <dbReference type="Rhea" id="RHEA-COMP:11605"/>
        <dbReference type="ChEBI" id="CHEBI:15378"/>
        <dbReference type="ChEBI" id="CHEBI:30013"/>
        <dbReference type="ChEBI" id="CHEBI:30616"/>
        <dbReference type="ChEBI" id="CHEBI:61977"/>
        <dbReference type="ChEBI" id="CHEBI:456216"/>
        <dbReference type="EC" id="2.7.11.25"/>
    </reaction>
</comment>
<keyword evidence="5 10" id="KW-0547">Nucleotide-binding</keyword>
<dbReference type="SMART" id="SM00220">
    <property type="entry name" value="S_TKc"/>
    <property type="match status" value="1"/>
</dbReference>
<feature type="compositionally biased region" description="Low complexity" evidence="11">
    <location>
        <begin position="34"/>
        <end position="49"/>
    </location>
</feature>
<gene>
    <name evidence="13" type="ORF">C2845_PM01G10040</name>
</gene>
<dbReference type="OrthoDB" id="266718at2759"/>
<evidence type="ECO:0000256" key="8">
    <source>
        <dbReference type="ARBA" id="ARBA00047559"/>
    </source>
</evidence>